<keyword evidence="2 7" id="KW-0813">Transport</keyword>
<evidence type="ECO:0000256" key="4">
    <source>
        <dbReference type="ARBA" id="ARBA00022692"/>
    </source>
</evidence>
<feature type="transmembrane region" description="Helical" evidence="7">
    <location>
        <begin position="238"/>
        <end position="261"/>
    </location>
</feature>
<comment type="subcellular location">
    <subcellularLocation>
        <location evidence="1 7">Cell membrane</location>
        <topology evidence="1 7">Multi-pass membrane protein</topology>
    </subcellularLocation>
</comment>
<dbReference type="GO" id="GO:0005886">
    <property type="term" value="C:plasma membrane"/>
    <property type="evidence" value="ECO:0007669"/>
    <property type="project" value="UniProtKB-SubCell"/>
</dbReference>
<dbReference type="GO" id="GO:0055085">
    <property type="term" value="P:transmembrane transport"/>
    <property type="evidence" value="ECO:0007669"/>
    <property type="project" value="InterPro"/>
</dbReference>
<keyword evidence="3" id="KW-1003">Cell membrane</keyword>
<name>A0A1F5YBT8_9BACT</name>
<keyword evidence="6 7" id="KW-0472">Membrane</keyword>
<protein>
    <submittedName>
        <fullName evidence="9">Peptide ABC transporter permease</fullName>
    </submittedName>
</protein>
<proteinExistence type="inferred from homology"/>
<feature type="domain" description="ABC transmembrane type-1" evidence="8">
    <location>
        <begin position="71"/>
        <end position="261"/>
    </location>
</feature>
<comment type="similarity">
    <text evidence="7">Belongs to the binding-protein-dependent transport system permease family.</text>
</comment>
<keyword evidence="4 7" id="KW-0812">Transmembrane</keyword>
<evidence type="ECO:0000256" key="1">
    <source>
        <dbReference type="ARBA" id="ARBA00004651"/>
    </source>
</evidence>
<dbReference type="Pfam" id="PF00528">
    <property type="entry name" value="BPD_transp_1"/>
    <property type="match status" value="1"/>
</dbReference>
<dbReference type="Proteomes" id="UP000176992">
    <property type="component" value="Unassembled WGS sequence"/>
</dbReference>
<evidence type="ECO:0000256" key="2">
    <source>
        <dbReference type="ARBA" id="ARBA00022448"/>
    </source>
</evidence>
<dbReference type="SUPFAM" id="SSF161098">
    <property type="entry name" value="MetI-like"/>
    <property type="match status" value="1"/>
</dbReference>
<dbReference type="EMBL" id="MFIV01000217">
    <property type="protein sequence ID" value="OGF97665.1"/>
    <property type="molecule type" value="Genomic_DNA"/>
</dbReference>
<dbReference type="PANTHER" id="PTHR43386">
    <property type="entry name" value="OLIGOPEPTIDE TRANSPORT SYSTEM PERMEASE PROTEIN APPC"/>
    <property type="match status" value="1"/>
</dbReference>
<evidence type="ECO:0000256" key="5">
    <source>
        <dbReference type="ARBA" id="ARBA00022989"/>
    </source>
</evidence>
<dbReference type="PANTHER" id="PTHR43386:SF1">
    <property type="entry name" value="D,D-DIPEPTIDE TRANSPORT SYSTEM PERMEASE PROTEIN DDPC-RELATED"/>
    <property type="match status" value="1"/>
</dbReference>
<evidence type="ECO:0000313" key="10">
    <source>
        <dbReference type="Proteomes" id="UP000176992"/>
    </source>
</evidence>
<evidence type="ECO:0000256" key="7">
    <source>
        <dbReference type="RuleBase" id="RU363032"/>
    </source>
</evidence>
<evidence type="ECO:0000256" key="6">
    <source>
        <dbReference type="ARBA" id="ARBA00023136"/>
    </source>
</evidence>
<keyword evidence="5 7" id="KW-1133">Transmembrane helix</keyword>
<evidence type="ECO:0000259" key="8">
    <source>
        <dbReference type="PROSITE" id="PS50928"/>
    </source>
</evidence>
<evidence type="ECO:0000313" key="9">
    <source>
        <dbReference type="EMBL" id="OGF97665.1"/>
    </source>
</evidence>
<dbReference type="InterPro" id="IPR000515">
    <property type="entry name" value="MetI-like"/>
</dbReference>
<organism evidence="9 10">
    <name type="scientific">Candidatus Glassbacteria bacterium GWA2_58_10</name>
    <dbReference type="NCBI Taxonomy" id="1817865"/>
    <lineage>
        <taxon>Bacteria</taxon>
        <taxon>Candidatus Glassiibacteriota</taxon>
    </lineage>
</organism>
<feature type="transmembrane region" description="Helical" evidence="7">
    <location>
        <begin position="193"/>
        <end position="218"/>
    </location>
</feature>
<sequence>MSLRAYRSITLRIGLALVLLLVLSALCAGLLAPCDPLRVDVASVMAPPSLAHPFGTDYLGRDVLSRVLYGGRISLTVGVLAVIISGLAGTLVGALAGFAGGWVDEVLMRLTDIVLAFPTALLALAVMAIFENPTVGKIFIVLGLVGWANIARLVRAEVLAVKERDFVTAARSVGVSPLGIVIRHILPNTLGTLTVALTLGVAGNILTEAWLSFLGLGAQPPLPSWGAMITEGQYFLTTRPWVCIFPGLAILLTVLGFNMLGDGLRDVLDPRLNPRGRR</sequence>
<dbReference type="PROSITE" id="PS50928">
    <property type="entry name" value="ABC_TM1"/>
    <property type="match status" value="1"/>
</dbReference>
<evidence type="ECO:0000256" key="3">
    <source>
        <dbReference type="ARBA" id="ARBA00022475"/>
    </source>
</evidence>
<dbReference type="InterPro" id="IPR050366">
    <property type="entry name" value="BP-dependent_transpt_permease"/>
</dbReference>
<gene>
    <name evidence="9" type="ORF">A2Z86_11620</name>
</gene>
<feature type="transmembrane region" description="Helical" evidence="7">
    <location>
        <begin position="75"/>
        <end position="98"/>
    </location>
</feature>
<dbReference type="InterPro" id="IPR035906">
    <property type="entry name" value="MetI-like_sf"/>
</dbReference>
<feature type="transmembrane region" description="Helical" evidence="7">
    <location>
        <begin position="110"/>
        <end position="130"/>
    </location>
</feature>
<reference evidence="9 10" key="1">
    <citation type="journal article" date="2016" name="Nat. Commun.">
        <title>Thousands of microbial genomes shed light on interconnected biogeochemical processes in an aquifer system.</title>
        <authorList>
            <person name="Anantharaman K."/>
            <person name="Brown C.T."/>
            <person name="Hug L.A."/>
            <person name="Sharon I."/>
            <person name="Castelle C.J."/>
            <person name="Probst A.J."/>
            <person name="Thomas B.C."/>
            <person name="Singh A."/>
            <person name="Wilkins M.J."/>
            <person name="Karaoz U."/>
            <person name="Brodie E.L."/>
            <person name="Williams K.H."/>
            <person name="Hubbard S.S."/>
            <person name="Banfield J.F."/>
        </authorList>
    </citation>
    <scope>NUCLEOTIDE SEQUENCE [LARGE SCALE GENOMIC DNA]</scope>
</reference>
<dbReference type="CDD" id="cd06261">
    <property type="entry name" value="TM_PBP2"/>
    <property type="match status" value="1"/>
</dbReference>
<dbReference type="AlphaFoldDB" id="A0A1F5YBT8"/>
<feature type="transmembrane region" description="Helical" evidence="7">
    <location>
        <begin position="136"/>
        <end position="154"/>
    </location>
</feature>
<dbReference type="Gene3D" id="1.10.3720.10">
    <property type="entry name" value="MetI-like"/>
    <property type="match status" value="1"/>
</dbReference>
<accession>A0A1F5YBT8</accession>
<comment type="caution">
    <text evidence="9">The sequence shown here is derived from an EMBL/GenBank/DDBJ whole genome shotgun (WGS) entry which is preliminary data.</text>
</comment>